<dbReference type="InterPro" id="IPR004610">
    <property type="entry name" value="RecJ"/>
</dbReference>
<dbReference type="GO" id="GO:0003676">
    <property type="term" value="F:nucleic acid binding"/>
    <property type="evidence" value="ECO:0007669"/>
    <property type="project" value="InterPro"/>
</dbReference>
<dbReference type="Pfam" id="PF01368">
    <property type="entry name" value="DHH"/>
    <property type="match status" value="1"/>
</dbReference>
<sequence length="583" mass="62351">MPGATRSIRRRRPESAPALVAAGIHPLLARVYGSRGVLLPEELQLSFRELLAPQTLKGASQAAVLVADALAAGQRILIIGDFDADGATSTALGITALRAFGATDVHYLVPNRFQYGYGLTPEIVALASGLQPDLIITVDNGISSIDGVAAARALGINTLVTDHHLAGAQLPAADVIVNPNQPGCGFESKAIAGVGVIFYVMLALRAELRERGWFAARGLQEPALVECLDLVALGTVADVVPLDRNNRILVAAGLQRIRSGRARPGINALLAIAGRDAATVVASDLGFAVGPRLNAAGRLEDMSIGIECLLATEATATGYADRLQQLNLDRRVIEQDMQQEALTLLATLPLHEDINTTPAGITLYESGWHQGVIGILASRIKDRLHRPTIVFADAEPGGNELKGSARSIRGIHIRDVLDAVATRSPGLISRFGGHAMAAGLSLPRAHYEAFAEAFVAEVAHHGRDLDLEVVIESDGELCAPDFGLELATTLRFAGPWGQHFPEPVFDGRFRIVQQRLVGARHLKLVLMPPDSDELIDAIAFNVDTGAWPNPAQEWLEAAYRLDVNEYRGRRSLQLVIEQLQPVA</sequence>
<evidence type="ECO:0000313" key="9">
    <source>
        <dbReference type="EMBL" id="PLW81219.1"/>
    </source>
</evidence>
<evidence type="ECO:0000256" key="5">
    <source>
        <dbReference type="ARBA" id="ARBA00022839"/>
    </source>
</evidence>
<dbReference type="InterPro" id="IPR003156">
    <property type="entry name" value="DHHA1_dom"/>
</dbReference>
<dbReference type="RefSeq" id="WP_101522617.1">
    <property type="nucleotide sequence ID" value="NZ_PKLZ01000015.1"/>
</dbReference>
<dbReference type="NCBIfam" id="TIGR00644">
    <property type="entry name" value="recJ"/>
    <property type="match status" value="1"/>
</dbReference>
<dbReference type="InterPro" id="IPR051673">
    <property type="entry name" value="SSDNA_exonuclease_RecJ"/>
</dbReference>
<dbReference type="Gene3D" id="3.90.1640.30">
    <property type="match status" value="1"/>
</dbReference>
<evidence type="ECO:0000256" key="1">
    <source>
        <dbReference type="ARBA" id="ARBA00005915"/>
    </source>
</evidence>
<dbReference type="FunFam" id="3.90.1640.30:FF:000001">
    <property type="entry name" value="Single-stranded-DNA-specific exonuclease RecJ"/>
    <property type="match status" value="1"/>
</dbReference>
<dbReference type="Pfam" id="PF17768">
    <property type="entry name" value="RecJ_OB"/>
    <property type="match status" value="1"/>
</dbReference>
<proteinExistence type="inferred from homology"/>
<name>A0A2N5XYM8_9GAMM</name>
<dbReference type="Pfam" id="PF02272">
    <property type="entry name" value="DHHA1"/>
    <property type="match status" value="1"/>
</dbReference>
<gene>
    <name evidence="9" type="primary">recJ</name>
    <name evidence="9" type="ORF">CWI75_16420</name>
</gene>
<comment type="similarity">
    <text evidence="1">Belongs to the RecJ family.</text>
</comment>
<dbReference type="Gene3D" id="3.10.310.30">
    <property type="match status" value="1"/>
</dbReference>
<dbReference type="GO" id="GO:0006310">
    <property type="term" value="P:DNA recombination"/>
    <property type="evidence" value="ECO:0007669"/>
    <property type="project" value="InterPro"/>
</dbReference>
<dbReference type="EMBL" id="PKLZ01000015">
    <property type="protein sequence ID" value="PLW81219.1"/>
    <property type="molecule type" value="Genomic_DNA"/>
</dbReference>
<organism evidence="9 10">
    <name type="scientific">Kineobactrum sediminis</name>
    <dbReference type="NCBI Taxonomy" id="1905677"/>
    <lineage>
        <taxon>Bacteria</taxon>
        <taxon>Pseudomonadati</taxon>
        <taxon>Pseudomonadota</taxon>
        <taxon>Gammaproteobacteria</taxon>
        <taxon>Cellvibrionales</taxon>
        <taxon>Halieaceae</taxon>
        <taxon>Kineobactrum</taxon>
    </lineage>
</organism>
<dbReference type="GO" id="GO:0008409">
    <property type="term" value="F:5'-3' exonuclease activity"/>
    <property type="evidence" value="ECO:0007669"/>
    <property type="project" value="InterPro"/>
</dbReference>
<evidence type="ECO:0000259" key="7">
    <source>
        <dbReference type="Pfam" id="PF02272"/>
    </source>
</evidence>
<evidence type="ECO:0000259" key="8">
    <source>
        <dbReference type="Pfam" id="PF17768"/>
    </source>
</evidence>
<dbReference type="GO" id="GO:0006281">
    <property type="term" value="P:DNA repair"/>
    <property type="evidence" value="ECO:0007669"/>
    <property type="project" value="InterPro"/>
</dbReference>
<comment type="caution">
    <text evidence="9">The sequence shown here is derived from an EMBL/GenBank/DDBJ whole genome shotgun (WGS) entry which is preliminary data.</text>
</comment>
<keyword evidence="3" id="KW-0540">Nuclease</keyword>
<keyword evidence="10" id="KW-1185">Reference proteome</keyword>
<evidence type="ECO:0000313" key="10">
    <source>
        <dbReference type="Proteomes" id="UP000234845"/>
    </source>
</evidence>
<dbReference type="Proteomes" id="UP000234845">
    <property type="component" value="Unassembled WGS sequence"/>
</dbReference>
<dbReference type="InterPro" id="IPR001667">
    <property type="entry name" value="DDH_dom"/>
</dbReference>
<evidence type="ECO:0000256" key="4">
    <source>
        <dbReference type="ARBA" id="ARBA00022801"/>
    </source>
</evidence>
<evidence type="ECO:0000259" key="6">
    <source>
        <dbReference type="Pfam" id="PF01368"/>
    </source>
</evidence>
<dbReference type="AlphaFoldDB" id="A0A2N5XYM8"/>
<dbReference type="InterPro" id="IPR041122">
    <property type="entry name" value="RecJ_OB"/>
</dbReference>
<dbReference type="InterPro" id="IPR038763">
    <property type="entry name" value="DHH_sf"/>
</dbReference>
<keyword evidence="4" id="KW-0378">Hydrolase</keyword>
<feature type="domain" description="DDH" evidence="6">
    <location>
        <begin position="75"/>
        <end position="235"/>
    </location>
</feature>
<feature type="domain" description="RecJ OB" evidence="8">
    <location>
        <begin position="474"/>
        <end position="577"/>
    </location>
</feature>
<evidence type="ECO:0000256" key="3">
    <source>
        <dbReference type="ARBA" id="ARBA00022722"/>
    </source>
</evidence>
<reference evidence="10" key="1">
    <citation type="submission" date="2017-11" db="EMBL/GenBank/DDBJ databases">
        <title>The draft genome sequence of Chromatocurvus sp. F02.</title>
        <authorList>
            <person name="Du Z.-J."/>
            <person name="Chang Y.-Q."/>
        </authorList>
    </citation>
    <scope>NUCLEOTIDE SEQUENCE [LARGE SCALE GENOMIC DNA]</scope>
    <source>
        <strain evidence="10">F02</strain>
    </source>
</reference>
<keyword evidence="5 9" id="KW-0269">Exonuclease</keyword>
<dbReference type="OrthoDB" id="9809852at2"/>
<accession>A0A2N5XYM8</accession>
<dbReference type="PANTHER" id="PTHR30255">
    <property type="entry name" value="SINGLE-STRANDED-DNA-SPECIFIC EXONUCLEASE RECJ"/>
    <property type="match status" value="1"/>
</dbReference>
<dbReference type="PANTHER" id="PTHR30255:SF2">
    <property type="entry name" value="SINGLE-STRANDED-DNA-SPECIFIC EXONUCLEASE RECJ"/>
    <property type="match status" value="1"/>
</dbReference>
<dbReference type="SUPFAM" id="SSF64182">
    <property type="entry name" value="DHH phosphoesterases"/>
    <property type="match status" value="1"/>
</dbReference>
<protein>
    <recommendedName>
        <fullName evidence="2">Single-stranded-DNA-specific exonuclease RecJ</fullName>
    </recommendedName>
</protein>
<feature type="domain" description="DHHA1" evidence="7">
    <location>
        <begin position="361"/>
        <end position="455"/>
    </location>
</feature>
<evidence type="ECO:0000256" key="2">
    <source>
        <dbReference type="ARBA" id="ARBA00019841"/>
    </source>
</evidence>